<evidence type="ECO:0000313" key="7">
    <source>
        <dbReference type="Proteomes" id="UP000501179"/>
    </source>
</evidence>
<evidence type="ECO:0000313" key="6">
    <source>
        <dbReference type="EMBL" id="QIQ00973.1"/>
    </source>
</evidence>
<dbReference type="InterPro" id="IPR015590">
    <property type="entry name" value="Aldehyde_DH_dom"/>
</dbReference>
<dbReference type="FunFam" id="3.40.309.10:FF:000012">
    <property type="entry name" value="Betaine aldehyde dehydrogenase"/>
    <property type="match status" value="1"/>
</dbReference>
<dbReference type="AlphaFoldDB" id="A0A6G9GRT8"/>
<dbReference type="InterPro" id="IPR016162">
    <property type="entry name" value="Ald_DH_N"/>
</dbReference>
<name>A0A6G9GRT8_9ACTN</name>
<dbReference type="PROSITE" id="PS00687">
    <property type="entry name" value="ALDEHYDE_DEHYDR_GLU"/>
    <property type="match status" value="1"/>
</dbReference>
<keyword evidence="2 4" id="KW-0560">Oxidoreductase</keyword>
<dbReference type="PANTHER" id="PTHR42804:SF1">
    <property type="entry name" value="ALDEHYDE DEHYDROGENASE-RELATED"/>
    <property type="match status" value="1"/>
</dbReference>
<accession>A0A6G9GRT8</accession>
<dbReference type="InterPro" id="IPR016163">
    <property type="entry name" value="Ald_DH_C"/>
</dbReference>
<feature type="active site" evidence="3">
    <location>
        <position position="253"/>
    </location>
</feature>
<evidence type="ECO:0000256" key="3">
    <source>
        <dbReference type="PROSITE-ProRule" id="PRU10007"/>
    </source>
</evidence>
<dbReference type="KEGG" id="slia:HA039_00485"/>
<dbReference type="InterPro" id="IPR016161">
    <property type="entry name" value="Ald_DH/histidinol_DH"/>
</dbReference>
<dbReference type="CDD" id="cd07139">
    <property type="entry name" value="ALDH_AldA-Rv0768"/>
    <property type="match status" value="1"/>
</dbReference>
<dbReference type="FunFam" id="3.40.605.10:FF:000007">
    <property type="entry name" value="NAD/NADP-dependent betaine aldehyde dehydrogenase"/>
    <property type="match status" value="1"/>
</dbReference>
<dbReference type="Gene3D" id="3.40.309.10">
    <property type="entry name" value="Aldehyde Dehydrogenase, Chain A, domain 2"/>
    <property type="match status" value="1"/>
</dbReference>
<keyword evidence="7" id="KW-1185">Reference proteome</keyword>
<dbReference type="Proteomes" id="UP000501179">
    <property type="component" value="Chromosome"/>
</dbReference>
<reference evidence="6 7" key="1">
    <citation type="submission" date="2020-03" db="EMBL/GenBank/DDBJ databases">
        <title>A novel species.</title>
        <authorList>
            <person name="Gao J."/>
        </authorList>
    </citation>
    <scope>NUCLEOTIDE SEQUENCE [LARGE SCALE GENOMIC DNA]</scope>
    <source>
        <strain evidence="6 7">QMT-12</strain>
    </source>
</reference>
<dbReference type="InterPro" id="IPR029510">
    <property type="entry name" value="Ald_DH_CS_GLU"/>
</dbReference>
<dbReference type="PANTHER" id="PTHR42804">
    <property type="entry name" value="ALDEHYDE DEHYDROGENASE"/>
    <property type="match status" value="1"/>
</dbReference>
<comment type="similarity">
    <text evidence="1 4">Belongs to the aldehyde dehydrogenase family.</text>
</comment>
<evidence type="ECO:0000256" key="4">
    <source>
        <dbReference type="RuleBase" id="RU003345"/>
    </source>
</evidence>
<evidence type="ECO:0000256" key="2">
    <source>
        <dbReference type="ARBA" id="ARBA00023002"/>
    </source>
</evidence>
<gene>
    <name evidence="6" type="ORF">HA039_00485</name>
</gene>
<dbReference type="GO" id="GO:0016620">
    <property type="term" value="F:oxidoreductase activity, acting on the aldehyde or oxo group of donors, NAD or NADP as acceptor"/>
    <property type="evidence" value="ECO:0007669"/>
    <property type="project" value="InterPro"/>
</dbReference>
<sequence>MESMYGGMFVGGQGRTPHSERRIAVISPTTEETIGFAPDADGVDVDSAVSAAREAFDDPRGWPSWSPSARAECLRRFAEALDARAPEVARLVSAQNGMPITLARKLEAVAPQILLRYYAGLIETFPFEEPRTSLAGGRTLVRREPLGVVAAIVPFNFPHSLAAYKYAPALAAGCTVVVKPSPETALGSELIADAATEAGLPPGVINIVPGGRDTGVLLVEHDQVDKVSFTGSTAAGRAIGEACGRLIRPVTLELGGKSAAIILDDADLDPATTGPLMFLNTLGNNGQICGLSTRILAPRSRYAEVLDLLEGMARALVIGDPLDPGTQIGPLVTERQRERVEHYIREGRAEGARVVTGGRRPARPARGWFIEPTIFADVDNRSTIAREEIFGPVLAVIPYDDEEDAIRIANDSPYGLGGSVWTRDDQRGIDVARRVRTGMVKLNGAAVDLAAPFGGVGASGIGVELGPEGLTQYQRLQSVYVS</sequence>
<dbReference type="EMBL" id="CP050177">
    <property type="protein sequence ID" value="QIQ00973.1"/>
    <property type="molecule type" value="Genomic_DNA"/>
</dbReference>
<dbReference type="Gene3D" id="3.40.605.10">
    <property type="entry name" value="Aldehyde Dehydrogenase, Chain A, domain 1"/>
    <property type="match status" value="1"/>
</dbReference>
<proteinExistence type="inferred from homology"/>
<dbReference type="RefSeq" id="WP_167022112.1">
    <property type="nucleotide sequence ID" value="NZ_CP050177.1"/>
</dbReference>
<dbReference type="Pfam" id="PF00171">
    <property type="entry name" value="Aldedh"/>
    <property type="match status" value="1"/>
</dbReference>
<protein>
    <submittedName>
        <fullName evidence="6">Aldehyde dehydrogenase</fullName>
    </submittedName>
</protein>
<evidence type="ECO:0000256" key="1">
    <source>
        <dbReference type="ARBA" id="ARBA00009986"/>
    </source>
</evidence>
<organism evidence="6 7">
    <name type="scientific">Streptomyces liangshanensis</name>
    <dbReference type="NCBI Taxonomy" id="2717324"/>
    <lineage>
        <taxon>Bacteria</taxon>
        <taxon>Bacillati</taxon>
        <taxon>Actinomycetota</taxon>
        <taxon>Actinomycetes</taxon>
        <taxon>Kitasatosporales</taxon>
        <taxon>Streptomycetaceae</taxon>
        <taxon>Streptomyces</taxon>
    </lineage>
</organism>
<evidence type="ECO:0000259" key="5">
    <source>
        <dbReference type="Pfam" id="PF00171"/>
    </source>
</evidence>
<dbReference type="SUPFAM" id="SSF53720">
    <property type="entry name" value="ALDH-like"/>
    <property type="match status" value="1"/>
</dbReference>
<feature type="domain" description="Aldehyde dehydrogenase" evidence="5">
    <location>
        <begin position="19"/>
        <end position="479"/>
    </location>
</feature>